<dbReference type="OrthoDB" id="2373574at2759"/>
<dbReference type="EMBL" id="CAMKVN010005193">
    <property type="protein sequence ID" value="CAI2188417.1"/>
    <property type="molecule type" value="Genomic_DNA"/>
</dbReference>
<dbReference type="Proteomes" id="UP001153678">
    <property type="component" value="Unassembled WGS sequence"/>
</dbReference>
<dbReference type="AlphaFoldDB" id="A0A9W4T0N4"/>
<reference evidence="1" key="1">
    <citation type="submission" date="2022-08" db="EMBL/GenBank/DDBJ databases">
        <authorList>
            <person name="Kallberg Y."/>
            <person name="Tangrot J."/>
            <person name="Rosling A."/>
        </authorList>
    </citation>
    <scope>NUCLEOTIDE SEQUENCE</scope>
    <source>
        <strain evidence="1">Wild A</strain>
    </source>
</reference>
<keyword evidence="2" id="KW-1185">Reference proteome</keyword>
<sequence>KDIQEIVHAFKTDSPELWIKEYHDKSDLLEKDYDFSNVEEVWKIIDLVAYTSTLK</sequence>
<name>A0A9W4T0N4_9GLOM</name>
<comment type="caution">
    <text evidence="1">The sequence shown here is derived from an EMBL/GenBank/DDBJ whole genome shotgun (WGS) entry which is preliminary data.</text>
</comment>
<organism evidence="1 2">
    <name type="scientific">Funneliformis geosporum</name>
    <dbReference type="NCBI Taxonomy" id="1117311"/>
    <lineage>
        <taxon>Eukaryota</taxon>
        <taxon>Fungi</taxon>
        <taxon>Fungi incertae sedis</taxon>
        <taxon>Mucoromycota</taxon>
        <taxon>Glomeromycotina</taxon>
        <taxon>Glomeromycetes</taxon>
        <taxon>Glomerales</taxon>
        <taxon>Glomeraceae</taxon>
        <taxon>Funneliformis</taxon>
    </lineage>
</organism>
<evidence type="ECO:0000313" key="1">
    <source>
        <dbReference type="EMBL" id="CAI2188417.1"/>
    </source>
</evidence>
<protein>
    <submittedName>
        <fullName evidence="1">15375_t:CDS:1</fullName>
    </submittedName>
</protein>
<gene>
    <name evidence="1" type="ORF">FWILDA_LOCUS13569</name>
</gene>
<feature type="non-terminal residue" evidence="1">
    <location>
        <position position="1"/>
    </location>
</feature>
<evidence type="ECO:0000313" key="2">
    <source>
        <dbReference type="Proteomes" id="UP001153678"/>
    </source>
</evidence>
<proteinExistence type="predicted"/>
<accession>A0A9W4T0N4</accession>